<evidence type="ECO:0000313" key="5">
    <source>
        <dbReference type="EMBL" id="MDQ8194518.1"/>
    </source>
</evidence>
<reference evidence="5 6" key="1">
    <citation type="submission" date="2023-04" db="EMBL/GenBank/DDBJ databases">
        <title>A novel bacteria isolated from coastal sediment.</title>
        <authorList>
            <person name="Liu X.-J."/>
            <person name="Du Z.-J."/>
        </authorList>
    </citation>
    <scope>NUCLEOTIDE SEQUENCE [LARGE SCALE GENOMIC DNA]</scope>
    <source>
        <strain evidence="5 6">SDUM461004</strain>
    </source>
</reference>
<dbReference type="Gene3D" id="3.40.1410.10">
    <property type="entry name" value="Chorismate lyase-like"/>
    <property type="match status" value="1"/>
</dbReference>
<name>A0ABU1AIB3_9BACT</name>
<dbReference type="CDD" id="cd07377">
    <property type="entry name" value="WHTH_GntR"/>
    <property type="match status" value="1"/>
</dbReference>
<gene>
    <name evidence="5" type="ORF">QEH59_08770</name>
</gene>
<dbReference type="InterPro" id="IPR011663">
    <property type="entry name" value="UTRA"/>
</dbReference>
<dbReference type="Gene3D" id="1.10.10.10">
    <property type="entry name" value="Winged helix-like DNA-binding domain superfamily/Winged helix DNA-binding domain"/>
    <property type="match status" value="1"/>
</dbReference>
<evidence type="ECO:0000256" key="3">
    <source>
        <dbReference type="ARBA" id="ARBA00023163"/>
    </source>
</evidence>
<feature type="domain" description="HTH gntR-type" evidence="4">
    <location>
        <begin position="3"/>
        <end position="71"/>
    </location>
</feature>
<dbReference type="SUPFAM" id="SSF64288">
    <property type="entry name" value="Chorismate lyase-like"/>
    <property type="match status" value="1"/>
</dbReference>
<dbReference type="Proteomes" id="UP001243717">
    <property type="component" value="Unassembled WGS sequence"/>
</dbReference>
<dbReference type="SMART" id="SM00345">
    <property type="entry name" value="HTH_GNTR"/>
    <property type="match status" value="1"/>
</dbReference>
<dbReference type="PANTHER" id="PTHR44846">
    <property type="entry name" value="MANNOSYL-D-GLYCERATE TRANSPORT/METABOLISM SYSTEM REPRESSOR MNGR-RELATED"/>
    <property type="match status" value="1"/>
</dbReference>
<dbReference type="Pfam" id="PF00392">
    <property type="entry name" value="GntR"/>
    <property type="match status" value="1"/>
</dbReference>
<sequence>MNIPLYSDLAKTLRKQILNGQLAAGTRLPAERMLCEQFSASRVTVRQALAILEKEQLLTRIQGSGTYVSDAPQQRIPLSVDYTRSVQEHAPELKRKLIDHAYLKADKNQAKLLKSSIDTPILHARRQDLLNKRGAAWDIALIPEPFTLGLTTRQLSKVNFIEEWTKTLGLEMSHCEQTIHAKPAGPDDVELLGLSIGSPILVTQEIFLLENKRIAGAFITHYHPELIDIRHEFSMSSRSI</sequence>
<dbReference type="InterPro" id="IPR050679">
    <property type="entry name" value="Bact_HTH_transcr_reg"/>
</dbReference>
<dbReference type="EMBL" id="JARXIC010000012">
    <property type="protein sequence ID" value="MDQ8194518.1"/>
    <property type="molecule type" value="Genomic_DNA"/>
</dbReference>
<protein>
    <submittedName>
        <fullName evidence="5">GntR family transcriptional regulator</fullName>
    </submittedName>
</protein>
<evidence type="ECO:0000256" key="1">
    <source>
        <dbReference type="ARBA" id="ARBA00023015"/>
    </source>
</evidence>
<keyword evidence="6" id="KW-1185">Reference proteome</keyword>
<comment type="caution">
    <text evidence="5">The sequence shown here is derived from an EMBL/GenBank/DDBJ whole genome shotgun (WGS) entry which is preliminary data.</text>
</comment>
<dbReference type="PRINTS" id="PR00035">
    <property type="entry name" value="HTHGNTR"/>
</dbReference>
<dbReference type="SMART" id="SM00866">
    <property type="entry name" value="UTRA"/>
    <property type="match status" value="1"/>
</dbReference>
<organism evidence="5 6">
    <name type="scientific">Thalassobacterium sedimentorum</name>
    <dbReference type="NCBI Taxonomy" id="3041258"/>
    <lineage>
        <taxon>Bacteria</taxon>
        <taxon>Pseudomonadati</taxon>
        <taxon>Verrucomicrobiota</taxon>
        <taxon>Opitutia</taxon>
        <taxon>Puniceicoccales</taxon>
        <taxon>Coraliomargaritaceae</taxon>
        <taxon>Thalassobacterium</taxon>
    </lineage>
</organism>
<dbReference type="InterPro" id="IPR000524">
    <property type="entry name" value="Tscrpt_reg_HTH_GntR"/>
</dbReference>
<keyword evidence="1" id="KW-0805">Transcription regulation</keyword>
<dbReference type="InterPro" id="IPR028978">
    <property type="entry name" value="Chorismate_lyase_/UTRA_dom_sf"/>
</dbReference>
<evidence type="ECO:0000259" key="4">
    <source>
        <dbReference type="PROSITE" id="PS50949"/>
    </source>
</evidence>
<accession>A0ABU1AIB3</accession>
<dbReference type="InterPro" id="IPR036390">
    <property type="entry name" value="WH_DNA-bd_sf"/>
</dbReference>
<proteinExistence type="predicted"/>
<evidence type="ECO:0000256" key="2">
    <source>
        <dbReference type="ARBA" id="ARBA00023125"/>
    </source>
</evidence>
<dbReference type="Pfam" id="PF07702">
    <property type="entry name" value="UTRA"/>
    <property type="match status" value="1"/>
</dbReference>
<evidence type="ECO:0000313" key="6">
    <source>
        <dbReference type="Proteomes" id="UP001243717"/>
    </source>
</evidence>
<dbReference type="PANTHER" id="PTHR44846:SF1">
    <property type="entry name" value="MANNOSYL-D-GLYCERATE TRANSPORT_METABOLISM SYSTEM REPRESSOR MNGR-RELATED"/>
    <property type="match status" value="1"/>
</dbReference>
<dbReference type="PROSITE" id="PS50949">
    <property type="entry name" value="HTH_GNTR"/>
    <property type="match status" value="1"/>
</dbReference>
<dbReference type="SUPFAM" id="SSF46785">
    <property type="entry name" value="Winged helix' DNA-binding domain"/>
    <property type="match status" value="1"/>
</dbReference>
<keyword evidence="2" id="KW-0238">DNA-binding</keyword>
<dbReference type="InterPro" id="IPR036388">
    <property type="entry name" value="WH-like_DNA-bd_sf"/>
</dbReference>
<dbReference type="RefSeq" id="WP_308984987.1">
    <property type="nucleotide sequence ID" value="NZ_JARXIC010000012.1"/>
</dbReference>
<keyword evidence="3" id="KW-0804">Transcription</keyword>